<sequence>MGYKTISKKETTADAIIQKWKKYKTIINRPRSGALCKTLPHGVKMIMRMVRDQPRTT</sequence>
<evidence type="ECO:0000313" key="2">
    <source>
        <dbReference type="Proteomes" id="UP000694701"/>
    </source>
</evidence>
<dbReference type="AlphaFoldDB" id="A0A8C2K8K5"/>
<evidence type="ECO:0000313" key="1">
    <source>
        <dbReference type="Ensembl" id="ENSCCRP00020105847.1"/>
    </source>
</evidence>
<accession>A0A8C2K8K5</accession>
<dbReference type="Ensembl" id="ENSCCRT00020115632.1">
    <property type="protein sequence ID" value="ENSCCRP00020105847.1"/>
    <property type="gene ID" value="ENSCCRG00020048311.1"/>
</dbReference>
<proteinExistence type="predicted"/>
<dbReference type="Proteomes" id="UP000694701">
    <property type="component" value="Unplaced"/>
</dbReference>
<reference evidence="1" key="1">
    <citation type="submission" date="2025-08" db="UniProtKB">
        <authorList>
            <consortium name="Ensembl"/>
        </authorList>
    </citation>
    <scope>IDENTIFICATION</scope>
</reference>
<organism evidence="1 2">
    <name type="scientific">Cyprinus carpio</name>
    <name type="common">Common carp</name>
    <dbReference type="NCBI Taxonomy" id="7962"/>
    <lineage>
        <taxon>Eukaryota</taxon>
        <taxon>Metazoa</taxon>
        <taxon>Chordata</taxon>
        <taxon>Craniata</taxon>
        <taxon>Vertebrata</taxon>
        <taxon>Euteleostomi</taxon>
        <taxon>Actinopterygii</taxon>
        <taxon>Neopterygii</taxon>
        <taxon>Teleostei</taxon>
        <taxon>Ostariophysi</taxon>
        <taxon>Cypriniformes</taxon>
        <taxon>Cyprinidae</taxon>
        <taxon>Cyprininae</taxon>
        <taxon>Cyprinus</taxon>
    </lineage>
</organism>
<name>A0A8C2K8K5_CYPCA</name>
<protein>
    <submittedName>
        <fullName evidence="1">Uncharacterized protein</fullName>
    </submittedName>
</protein>